<dbReference type="EMBL" id="CP058998">
    <property type="protein sequence ID" value="QLJ52265.1"/>
    <property type="molecule type" value="Genomic_DNA"/>
</dbReference>
<feature type="domain" description="S-layer protein outer" evidence="1">
    <location>
        <begin position="39"/>
        <end position="870"/>
    </location>
</feature>
<organism evidence="2 3">
    <name type="scientific">Fermentimicrarchaeum limneticum</name>
    <dbReference type="NCBI Taxonomy" id="2795018"/>
    <lineage>
        <taxon>Archaea</taxon>
        <taxon>Candidatus Micrarchaeota</taxon>
        <taxon>Candidatus Fermentimicrarchaeales</taxon>
        <taxon>Candidatus Fermentimicrarchaeaceae</taxon>
        <taxon>Candidatus Fermentimicrarchaeum</taxon>
    </lineage>
</organism>
<accession>A0A7D5XBC7</accession>
<dbReference type="InterPro" id="IPR006454">
    <property type="entry name" value="S_layer_MJ"/>
</dbReference>
<proteinExistence type="predicted"/>
<dbReference type="InterPro" id="IPR022651">
    <property type="entry name" value="S_layer_C"/>
</dbReference>
<dbReference type="Proteomes" id="UP000510821">
    <property type="component" value="Chromosome"/>
</dbReference>
<name>A0A7D5XBC7_FERL1</name>
<sequence>MKGLNVKRIAALAAGAAILGATLAAAGAVTYSNTPIISAEGVPQVKIVVGAKAAASDGVAAANIAALIGNLAFKSQEVTATVSGAANLGCTVSGGAGGAGTCAVSNEKVTLEVTVPGTVGGVYPFNTYINDWVDKKLENRLKSTADDYYNTSLDLSPFASNVGPTGDTYAVRKITATDFPALQSPTVTDPNANKQYKEDQSLWFQAHAEYSTTINKRLQATNPKGAYQIEFTHDQAGIPVGTCDAAVLSNLDTAYQSNDSYKGDYTLCPDQDLTDRHRVHIGFLGDSYIISQMTPATGCPDLNSSTSECEGGSVNLAKESAYNTVHVGENLTAGAYVLKLEDIEAPLGNGAQAAATIAIYDSTGALLKEDKFYPSTSSYSWTAPDGSKVRIRVYKTNPGYYAYAKWAEIAVYSQEFTLTSGDELNSDNTAWTVKLIWRNKDPTYDSKDPDSLRKIVLYNSQTSSDYDMGTGDTYDFVTSPVAYQVEFGGITLGSADYDTLSLSLVYYSTASLGLQTNFSAGCSATTTINNTNGNLLEVRSLVKDAFQLSGTGTFQAQRYYYFLGNQTYDSPVTDISEGDVIFQKPGGTCWYYMTPTAVVYLAGDATSDDGPITYHAHTALLANLTMQESASTSSGITNLWTVPIHRDSDNKDKFLLTTTATKQIYYTGVATDIDSDLQITFGSVEPGYTSERGTQFTDVSTYGASFKRARRLGELKFFAKTKGTEASTGTTVGPLAEGETANVGGGVTIKVKEITETVGTCTVGTNAACTVTGKEGLSATASVTSANVRTPLNPSTNKLVVLDKDADKSATLIVVGGNLVNTVAAEVMQTTTIDLSKTTVVAQPVGNSRILVAGYTAADTVAAADKFIQDLIAAAQ</sequence>
<dbReference type="KEGG" id="flt:Sv326_0090"/>
<reference evidence="3" key="1">
    <citation type="submission" date="2020-07" db="EMBL/GenBank/DDBJ databases">
        <title>Metabolic diversity and evolutionary history of the archaeal phylum ###Micrarchaeota### uncovered from a freshwater lake metagenome.</title>
        <authorList>
            <person name="Kadnikov V.V."/>
            <person name="Savvichev A.S."/>
            <person name="Mardanov A.V."/>
            <person name="Beletsky A.V."/>
            <person name="Chupakov A.V."/>
            <person name="Kokryatskaya N.M."/>
            <person name="Pimenov N.V."/>
            <person name="Ravin N.V."/>
        </authorList>
    </citation>
    <scope>NUCLEOTIDE SEQUENCE [LARGE SCALE GENOMIC DNA]</scope>
</reference>
<dbReference type="Pfam" id="PF05124">
    <property type="entry name" value="S_layer_C"/>
    <property type="match status" value="1"/>
</dbReference>
<evidence type="ECO:0000313" key="2">
    <source>
        <dbReference type="EMBL" id="QLJ52265.1"/>
    </source>
</evidence>
<evidence type="ECO:0000259" key="1">
    <source>
        <dbReference type="Pfam" id="PF05124"/>
    </source>
</evidence>
<gene>
    <name evidence="2" type="ORF">Sv326_0090</name>
</gene>
<protein>
    <recommendedName>
        <fullName evidence="1">S-layer protein outer domain-containing protein</fullName>
    </recommendedName>
</protein>
<dbReference type="AlphaFoldDB" id="A0A7D5XBC7"/>
<dbReference type="NCBIfam" id="TIGR01564">
    <property type="entry name" value="S_layer_MJ"/>
    <property type="match status" value="1"/>
</dbReference>
<evidence type="ECO:0000313" key="3">
    <source>
        <dbReference type="Proteomes" id="UP000510821"/>
    </source>
</evidence>